<dbReference type="RefSeq" id="WP_145363169.1">
    <property type="nucleotide sequence ID" value="NZ_CP036268.1"/>
</dbReference>
<reference evidence="1 2" key="1">
    <citation type="submission" date="2019-02" db="EMBL/GenBank/DDBJ databases">
        <title>Deep-cultivation of Planctomycetes and their phenomic and genomic characterization uncovers novel biology.</title>
        <authorList>
            <person name="Wiegand S."/>
            <person name="Jogler M."/>
            <person name="Boedeker C."/>
            <person name="Pinto D."/>
            <person name="Vollmers J."/>
            <person name="Rivas-Marin E."/>
            <person name="Kohn T."/>
            <person name="Peeters S.H."/>
            <person name="Heuer A."/>
            <person name="Rast P."/>
            <person name="Oberbeckmann S."/>
            <person name="Bunk B."/>
            <person name="Jeske O."/>
            <person name="Meyerdierks A."/>
            <person name="Storesund J.E."/>
            <person name="Kallscheuer N."/>
            <person name="Luecker S."/>
            <person name="Lage O.M."/>
            <person name="Pohl T."/>
            <person name="Merkel B.J."/>
            <person name="Hornburger P."/>
            <person name="Mueller R.-W."/>
            <person name="Bruemmer F."/>
            <person name="Labrenz M."/>
            <person name="Spormann A.M."/>
            <person name="Op den Camp H."/>
            <person name="Overmann J."/>
            <person name="Amann R."/>
            <person name="Jetten M.S.M."/>
            <person name="Mascher T."/>
            <person name="Medema M.H."/>
            <person name="Devos D.P."/>
            <person name="Kaster A.-K."/>
            <person name="Ovreas L."/>
            <person name="Rohde M."/>
            <person name="Galperin M.Y."/>
            <person name="Jogler C."/>
        </authorList>
    </citation>
    <scope>NUCLEOTIDE SEQUENCE [LARGE SCALE GENOMIC DNA]</scope>
    <source>
        <strain evidence="1 2">Pan189</strain>
    </source>
</reference>
<keyword evidence="2" id="KW-1185">Reference proteome</keyword>
<dbReference type="InterPro" id="IPR011990">
    <property type="entry name" value="TPR-like_helical_dom_sf"/>
</dbReference>
<gene>
    <name evidence="1" type="ORF">Pan189_13840</name>
</gene>
<dbReference type="OrthoDB" id="241280at2"/>
<name>A0A517QZI4_9PLAN</name>
<accession>A0A517QZI4</accession>
<evidence type="ECO:0000313" key="1">
    <source>
        <dbReference type="EMBL" id="QDT37018.1"/>
    </source>
</evidence>
<evidence type="ECO:0000313" key="2">
    <source>
        <dbReference type="Proteomes" id="UP000317318"/>
    </source>
</evidence>
<proteinExistence type="predicted"/>
<sequence length="348" mass="38555">MIRTLIAIFVAILILSLPSAGIGQDRIVLRSESGASEIPLTGSILEYTGEELTIRTGPDAVRVYEAERILGVETPQTEPHRAAIKAFQERRFQDAFDLTIKAVEEEQRQWVRREILALRVKVALALGDRIAALDAFLSIVTSDPTSRHFSLIPLPWRLEPPPKDLVAAARIWMRGGSEVSRLCGASVLILSEDESERARAELDQLAISFDERVYHLARAQLWRGRMAREGNSASRGVLANWQDRVRNMPETLRGGTFYLIGKSYGELLDHEQAAAALLWLPLVYDSDQRLAAEAEWRAAVHLRAIGRSADAVTLCSEVMGRFAHTPAAKQAEALLDEIRDEVSSGGAN</sequence>
<dbReference type="EMBL" id="CP036268">
    <property type="protein sequence ID" value="QDT37018.1"/>
    <property type="molecule type" value="Genomic_DNA"/>
</dbReference>
<organism evidence="1 2">
    <name type="scientific">Stratiformator vulcanicus</name>
    <dbReference type="NCBI Taxonomy" id="2527980"/>
    <lineage>
        <taxon>Bacteria</taxon>
        <taxon>Pseudomonadati</taxon>
        <taxon>Planctomycetota</taxon>
        <taxon>Planctomycetia</taxon>
        <taxon>Planctomycetales</taxon>
        <taxon>Planctomycetaceae</taxon>
        <taxon>Stratiformator</taxon>
    </lineage>
</organism>
<dbReference type="AlphaFoldDB" id="A0A517QZI4"/>
<evidence type="ECO:0008006" key="3">
    <source>
        <dbReference type="Google" id="ProtNLM"/>
    </source>
</evidence>
<protein>
    <recommendedName>
        <fullName evidence="3">Tetratricopeptide repeat protein</fullName>
    </recommendedName>
</protein>
<dbReference type="KEGG" id="svp:Pan189_13840"/>
<dbReference type="Proteomes" id="UP000317318">
    <property type="component" value="Chromosome"/>
</dbReference>
<dbReference type="Gene3D" id="1.25.40.10">
    <property type="entry name" value="Tetratricopeptide repeat domain"/>
    <property type="match status" value="1"/>
</dbReference>